<comment type="caution">
    <text evidence="1">The sequence shown here is derived from an EMBL/GenBank/DDBJ whole genome shotgun (WGS) entry which is preliminary data.</text>
</comment>
<dbReference type="Proteomes" id="UP000814033">
    <property type="component" value="Unassembled WGS sequence"/>
</dbReference>
<evidence type="ECO:0000313" key="2">
    <source>
        <dbReference type="Proteomes" id="UP000814033"/>
    </source>
</evidence>
<reference evidence="1" key="2">
    <citation type="journal article" date="2022" name="New Phytol.">
        <title>Evolutionary transition to the ectomycorrhizal habit in the genomes of a hyperdiverse lineage of mushroom-forming fungi.</title>
        <authorList>
            <person name="Looney B."/>
            <person name="Miyauchi S."/>
            <person name="Morin E."/>
            <person name="Drula E."/>
            <person name="Courty P.E."/>
            <person name="Kohler A."/>
            <person name="Kuo A."/>
            <person name="LaButti K."/>
            <person name="Pangilinan J."/>
            <person name="Lipzen A."/>
            <person name="Riley R."/>
            <person name="Andreopoulos W."/>
            <person name="He G."/>
            <person name="Johnson J."/>
            <person name="Nolan M."/>
            <person name="Tritt A."/>
            <person name="Barry K.W."/>
            <person name="Grigoriev I.V."/>
            <person name="Nagy L.G."/>
            <person name="Hibbett D."/>
            <person name="Henrissat B."/>
            <person name="Matheny P.B."/>
            <person name="Labbe J."/>
            <person name="Martin F.M."/>
        </authorList>
    </citation>
    <scope>NUCLEOTIDE SEQUENCE</scope>
    <source>
        <strain evidence="1">FP105234-sp</strain>
    </source>
</reference>
<organism evidence="1 2">
    <name type="scientific">Auriscalpium vulgare</name>
    <dbReference type="NCBI Taxonomy" id="40419"/>
    <lineage>
        <taxon>Eukaryota</taxon>
        <taxon>Fungi</taxon>
        <taxon>Dikarya</taxon>
        <taxon>Basidiomycota</taxon>
        <taxon>Agaricomycotina</taxon>
        <taxon>Agaricomycetes</taxon>
        <taxon>Russulales</taxon>
        <taxon>Auriscalpiaceae</taxon>
        <taxon>Auriscalpium</taxon>
    </lineage>
</organism>
<dbReference type="EMBL" id="MU276098">
    <property type="protein sequence ID" value="KAI0041846.1"/>
    <property type="molecule type" value="Genomic_DNA"/>
</dbReference>
<feature type="non-terminal residue" evidence="1">
    <location>
        <position position="1"/>
    </location>
</feature>
<protein>
    <submittedName>
        <fullName evidence="1">Uncharacterized protein</fullName>
    </submittedName>
</protein>
<evidence type="ECO:0000313" key="1">
    <source>
        <dbReference type="EMBL" id="KAI0041846.1"/>
    </source>
</evidence>
<gene>
    <name evidence="1" type="ORF">FA95DRAFT_1564967</name>
</gene>
<reference evidence="1" key="1">
    <citation type="submission" date="2021-02" db="EMBL/GenBank/DDBJ databases">
        <authorList>
            <consortium name="DOE Joint Genome Institute"/>
            <person name="Ahrendt S."/>
            <person name="Looney B.P."/>
            <person name="Miyauchi S."/>
            <person name="Morin E."/>
            <person name="Drula E."/>
            <person name="Courty P.E."/>
            <person name="Chicoki N."/>
            <person name="Fauchery L."/>
            <person name="Kohler A."/>
            <person name="Kuo A."/>
            <person name="Labutti K."/>
            <person name="Pangilinan J."/>
            <person name="Lipzen A."/>
            <person name="Riley R."/>
            <person name="Andreopoulos W."/>
            <person name="He G."/>
            <person name="Johnson J."/>
            <person name="Barry K.W."/>
            <person name="Grigoriev I.V."/>
            <person name="Nagy L."/>
            <person name="Hibbett D."/>
            <person name="Henrissat B."/>
            <person name="Matheny P.B."/>
            <person name="Labbe J."/>
            <person name="Martin F."/>
        </authorList>
    </citation>
    <scope>NUCLEOTIDE SEQUENCE</scope>
    <source>
        <strain evidence="1">FP105234-sp</strain>
    </source>
</reference>
<proteinExistence type="predicted"/>
<name>A0ACB8RCF3_9AGAM</name>
<keyword evidence="2" id="KW-1185">Reference proteome</keyword>
<sequence>RYAPADPTSTWDPTSTQPTRAPQRRPKGCVPTEHLCLKCHEAPLRVQHAYLCDNGYTYSGLCHLASMGRGQVVITRGVSAVRRNVARCCRHIGAYSQ</sequence>
<accession>A0ACB8RCF3</accession>